<accession>A0A6A5TS28</accession>
<sequence>MMDPLVKEWGLFLDRCLERRIHADLFDAAVTQLHTRSPLPGRKIVALLLKPRSADANSFDPRIVVYIERLLALKRVDTSDVLASAFQYSKDRPAIAEEKPDPEDPSRWRNPSDLEEIIFHRLHKAFSGERVERPATNAEGFRTLCVVTTWMSAMVTSHTSDSMMQALTGIQQHPQQQSINVREALGMLVVGLIENNKILQLLNKDELKVEVRKHFAQALSSFIPFLSQTSIQIANRLELNQKEHDFHNKTATDAGEQANENAKLEVAALQLDAVIDLPLINTRAGLYIFLNSLLVARPLTDDFLITNYLHTRYKMDAQTMATHLVTASFDILANAMYRSESSQTIFSLKSFLINKIPLLLTQLAAPMYAMNAEMCITQALSHVDPNAFPSFSQGFDIMGNNNPLSDVRQDFLNACALQGLIQTSTVERLLGETPMQGPPETKYVKLELLAHCKDNFEKVNMYIDELDNPDGNAGAIVGAITEFISHLCETQMTMYLKTICNLISKKPQALDVILQFTSPVSILRPLCQFLDEWRYEGDQGEYQPVYDEFAAILVLIVAFVHRYDITHHDLGINSDSFVARFLERGSRSVSPQELTEEQAKHLGSWLRDLYDKDKEGLSNEVFASCQPQDFYLIVPTLFSQTVMACSADVLSMDSVKGGLEYLHETFLLPALVGGLTWMASHALMSGHQDLDVLMQTFGKLIRSAPTSGDAQAMHSTILCAVSGRLEKCFRTLKRRHPNRTDIEPLLQAIKGNLHYERSAYSSTGELHQWTRATNNTLNTSLRHTVQQLIQWASSAGLQPNPPSYTHRQIYTSIKLIGASKTLRAIIDEIKAQTDAGNGAAALDIGVSIICAPTIDNSALPVDWVGSSVPAPTPPRTRMNLREALKFEFDHASAVIASDPLAAETIVRLHRRVESHLSAISQASGLPNANVDLSTVNLQSQSLSNDLDKAMNDAAAADAIAAASGDMSAMDGMDIDMNKQALQRSMDDLDLSAAGVDLSAIGVGQGGMGGDIQMGDLPDLNLDDMGDMGMGVGDGDDWGLDFSDM</sequence>
<comment type="subcellular location">
    <subcellularLocation>
        <location evidence="1 9">Nucleus</location>
    </subcellularLocation>
</comment>
<dbReference type="InterPro" id="IPR014801">
    <property type="entry name" value="Mediator_Med5_fun"/>
</dbReference>
<name>A0A6A5TS28_9PLEO</name>
<dbReference type="OrthoDB" id="5322661at2759"/>
<organism evidence="10 11">
    <name type="scientific">Byssothecium circinans</name>
    <dbReference type="NCBI Taxonomy" id="147558"/>
    <lineage>
        <taxon>Eukaryota</taxon>
        <taxon>Fungi</taxon>
        <taxon>Dikarya</taxon>
        <taxon>Ascomycota</taxon>
        <taxon>Pezizomycotina</taxon>
        <taxon>Dothideomycetes</taxon>
        <taxon>Pleosporomycetidae</taxon>
        <taxon>Pleosporales</taxon>
        <taxon>Massarineae</taxon>
        <taxon>Massarinaceae</taxon>
        <taxon>Byssothecium</taxon>
    </lineage>
</organism>
<keyword evidence="11" id="KW-1185">Reference proteome</keyword>
<dbReference type="GO" id="GO:0016592">
    <property type="term" value="C:mediator complex"/>
    <property type="evidence" value="ECO:0007669"/>
    <property type="project" value="InterPro"/>
</dbReference>
<comment type="subunit">
    <text evidence="9">Component of the Mediator complex.</text>
</comment>
<dbReference type="Proteomes" id="UP000800035">
    <property type="component" value="Unassembled WGS sequence"/>
</dbReference>
<evidence type="ECO:0000313" key="11">
    <source>
        <dbReference type="Proteomes" id="UP000800035"/>
    </source>
</evidence>
<keyword evidence="6 9" id="KW-0804">Transcription</keyword>
<keyword evidence="5 9" id="KW-0010">Activator</keyword>
<dbReference type="AlphaFoldDB" id="A0A6A5TS28"/>
<proteinExistence type="inferred from homology"/>
<keyword evidence="4 9" id="KW-0805">Transcription regulation</keyword>
<evidence type="ECO:0000256" key="8">
    <source>
        <dbReference type="ARBA" id="ARBA00031256"/>
    </source>
</evidence>
<evidence type="ECO:0000313" key="10">
    <source>
        <dbReference type="EMBL" id="KAF1955465.1"/>
    </source>
</evidence>
<dbReference type="PANTHER" id="PTHR35784">
    <property type="entry name" value="MEDIATOR OF RNA POLYMERASE II TRANSCRIPTION SUBUNIT 5"/>
    <property type="match status" value="1"/>
</dbReference>
<dbReference type="PANTHER" id="PTHR35784:SF1">
    <property type="entry name" value="MEDIATOR OF RNA POLYMERASE II TRANSCRIPTION SUBUNIT 5"/>
    <property type="match status" value="1"/>
</dbReference>
<evidence type="ECO:0000256" key="9">
    <source>
        <dbReference type="RuleBase" id="RU364142"/>
    </source>
</evidence>
<gene>
    <name evidence="9" type="primary">MED5</name>
    <name evidence="10" type="ORF">CC80DRAFT_536051</name>
</gene>
<dbReference type="Pfam" id="PF08689">
    <property type="entry name" value="Med5"/>
    <property type="match status" value="1"/>
</dbReference>
<evidence type="ECO:0000256" key="2">
    <source>
        <dbReference type="ARBA" id="ARBA00008782"/>
    </source>
</evidence>
<comment type="function">
    <text evidence="9">Component of the Mediator complex, a coactivator involved in the regulated transcription of nearly all RNA polymerase II-dependent genes. Mediator functions as a bridge to convey information from gene-specific regulatory proteins to the basal RNA polymerase II transcription machinery. Mediator is recruited to promoters by direct interactions with regulatory proteins and serves as a scaffold for the assembly of a functional preinitiation complex with RNA polymerase II and the general transcription factors.</text>
</comment>
<dbReference type="GO" id="GO:0003712">
    <property type="term" value="F:transcription coregulator activity"/>
    <property type="evidence" value="ECO:0007669"/>
    <property type="project" value="InterPro"/>
</dbReference>
<dbReference type="GO" id="GO:0006357">
    <property type="term" value="P:regulation of transcription by RNA polymerase II"/>
    <property type="evidence" value="ECO:0007669"/>
    <property type="project" value="InterPro"/>
</dbReference>
<evidence type="ECO:0000256" key="6">
    <source>
        <dbReference type="ARBA" id="ARBA00023163"/>
    </source>
</evidence>
<reference evidence="10" key="1">
    <citation type="journal article" date="2020" name="Stud. Mycol.">
        <title>101 Dothideomycetes genomes: a test case for predicting lifestyles and emergence of pathogens.</title>
        <authorList>
            <person name="Haridas S."/>
            <person name="Albert R."/>
            <person name="Binder M."/>
            <person name="Bloem J."/>
            <person name="Labutti K."/>
            <person name="Salamov A."/>
            <person name="Andreopoulos B."/>
            <person name="Baker S."/>
            <person name="Barry K."/>
            <person name="Bills G."/>
            <person name="Bluhm B."/>
            <person name="Cannon C."/>
            <person name="Castanera R."/>
            <person name="Culley D."/>
            <person name="Daum C."/>
            <person name="Ezra D."/>
            <person name="Gonzalez J."/>
            <person name="Henrissat B."/>
            <person name="Kuo A."/>
            <person name="Liang C."/>
            <person name="Lipzen A."/>
            <person name="Lutzoni F."/>
            <person name="Magnuson J."/>
            <person name="Mondo S."/>
            <person name="Nolan M."/>
            <person name="Ohm R."/>
            <person name="Pangilinan J."/>
            <person name="Park H.-J."/>
            <person name="Ramirez L."/>
            <person name="Alfaro M."/>
            <person name="Sun H."/>
            <person name="Tritt A."/>
            <person name="Yoshinaga Y."/>
            <person name="Zwiers L.-H."/>
            <person name="Turgeon B."/>
            <person name="Goodwin S."/>
            <person name="Spatafora J."/>
            <person name="Crous P."/>
            <person name="Grigoriev I."/>
        </authorList>
    </citation>
    <scope>NUCLEOTIDE SEQUENCE</scope>
    <source>
        <strain evidence="10">CBS 675.92</strain>
    </source>
</reference>
<evidence type="ECO:0000256" key="5">
    <source>
        <dbReference type="ARBA" id="ARBA00023159"/>
    </source>
</evidence>
<evidence type="ECO:0000256" key="7">
    <source>
        <dbReference type="ARBA" id="ARBA00023242"/>
    </source>
</evidence>
<evidence type="ECO:0000256" key="3">
    <source>
        <dbReference type="ARBA" id="ARBA00020628"/>
    </source>
</evidence>
<keyword evidence="7 9" id="KW-0539">Nucleus</keyword>
<comment type="similarity">
    <text evidence="2 9">Belongs to the Mediator complex subunit 5 family.</text>
</comment>
<dbReference type="EMBL" id="ML976994">
    <property type="protein sequence ID" value="KAF1955465.1"/>
    <property type="molecule type" value="Genomic_DNA"/>
</dbReference>
<protein>
    <recommendedName>
        <fullName evidence="3 9">Mediator of RNA polymerase II transcription subunit 5</fullName>
    </recommendedName>
    <alternativeName>
        <fullName evidence="8 9">Mediator complex subunit 5</fullName>
    </alternativeName>
</protein>
<evidence type="ECO:0000256" key="1">
    <source>
        <dbReference type="ARBA" id="ARBA00004123"/>
    </source>
</evidence>
<evidence type="ECO:0000256" key="4">
    <source>
        <dbReference type="ARBA" id="ARBA00023015"/>
    </source>
</evidence>